<dbReference type="GO" id="GO:0005524">
    <property type="term" value="F:ATP binding"/>
    <property type="evidence" value="ECO:0007669"/>
    <property type="project" value="UniProtKB-KW"/>
</dbReference>
<evidence type="ECO:0000256" key="2">
    <source>
        <dbReference type="ARBA" id="ARBA00022692"/>
    </source>
</evidence>
<protein>
    <recommendedName>
        <fullName evidence="9">Cation-transporting P-type ATPase N-terminal domain-containing protein</fullName>
    </recommendedName>
</protein>
<dbReference type="InterPro" id="IPR059000">
    <property type="entry name" value="ATPase_P-type_domA"/>
</dbReference>
<dbReference type="PRINTS" id="PR00119">
    <property type="entry name" value="CATATPASE"/>
</dbReference>
<keyword evidence="5" id="KW-1278">Translocase</keyword>
<feature type="transmembrane region" description="Helical" evidence="8">
    <location>
        <begin position="44"/>
        <end position="69"/>
    </location>
</feature>
<dbReference type="InterPro" id="IPR008250">
    <property type="entry name" value="ATPase_P-typ_transduc_dom_A_sf"/>
</dbReference>
<dbReference type="EMBL" id="AZQP01000022">
    <property type="protein sequence ID" value="EYE88388.1"/>
    <property type="molecule type" value="Genomic_DNA"/>
</dbReference>
<keyword evidence="11" id="KW-1185">Reference proteome</keyword>
<evidence type="ECO:0000313" key="10">
    <source>
        <dbReference type="EMBL" id="EYE88388.1"/>
    </source>
</evidence>
<dbReference type="PRINTS" id="PR00121">
    <property type="entry name" value="NAKATPASE"/>
</dbReference>
<dbReference type="Pfam" id="PF00690">
    <property type="entry name" value="Cation_ATPase_N"/>
    <property type="match status" value="1"/>
</dbReference>
<dbReference type="GO" id="GO:0016020">
    <property type="term" value="C:membrane"/>
    <property type="evidence" value="ECO:0007669"/>
    <property type="project" value="UniProtKB-SubCell"/>
</dbReference>
<accession>A0A017RUD7</accession>
<keyword evidence="2 8" id="KW-0812">Transmembrane</keyword>
<keyword evidence="6 8" id="KW-1133">Transmembrane helix</keyword>
<dbReference type="Gene3D" id="1.20.1110.10">
    <property type="entry name" value="Calcium-transporting ATPase, transmembrane domain"/>
    <property type="match status" value="1"/>
</dbReference>
<name>A0A017RUD7_9CLOT</name>
<dbReference type="FunFam" id="3.40.50.1000:FF:000001">
    <property type="entry name" value="Phospholipid-transporting ATPase IC"/>
    <property type="match status" value="1"/>
</dbReference>
<dbReference type="STRING" id="1403537.Q428_08290"/>
<dbReference type="SUPFAM" id="SSF81653">
    <property type="entry name" value="Calcium ATPase, transduction domain A"/>
    <property type="match status" value="1"/>
</dbReference>
<proteinExistence type="predicted"/>
<dbReference type="InterPro" id="IPR004014">
    <property type="entry name" value="ATPase_P-typ_cation-transptr_N"/>
</dbReference>
<dbReference type="SMART" id="SM00831">
    <property type="entry name" value="Cation_ATPase_N"/>
    <property type="match status" value="1"/>
</dbReference>
<dbReference type="InterPro" id="IPR023298">
    <property type="entry name" value="ATPase_P-typ_TM_dom_sf"/>
</dbReference>
<gene>
    <name evidence="10" type="ORF">Q428_08290</name>
</gene>
<feature type="transmembrane region" description="Helical" evidence="8">
    <location>
        <begin position="257"/>
        <end position="284"/>
    </location>
</feature>
<dbReference type="OrthoDB" id="9813266at2"/>
<evidence type="ECO:0000313" key="11">
    <source>
        <dbReference type="Proteomes" id="UP000019681"/>
    </source>
</evidence>
<sequence>MRVINSYTEDKIDVNMGLSLREVKRRLDKYGYNELVKRKKISPIGILLSQFNDFITWILIVATAISAFMGEKADAITIIIIVIINALLGFFQEFKTEKSLEALKELTAPTAKVIRDGKLMIIKARELVVGDIIEIEAGDRVPADCIIISGDGIFSDESILTGESVPVEKRLFSGKASNINTVYMGCSITSGRGRCRVYATGMDTEMGKIADMLQEIDNKQTPLQQKLDHLGKLLVYGCIIICAIVTITGILRGENAYRMFLVGVSLAVAAIPEGLPAIVTVSLATGVQRMMKKNALVRKLPAVETLGCTNVICSDKTGTLTQNIMTVKQLYIRDNYLEVSGYGYDLTGNITFQG</sequence>
<evidence type="ECO:0000256" key="1">
    <source>
        <dbReference type="ARBA" id="ARBA00004141"/>
    </source>
</evidence>
<dbReference type="PANTHER" id="PTHR42861">
    <property type="entry name" value="CALCIUM-TRANSPORTING ATPASE"/>
    <property type="match status" value="1"/>
</dbReference>
<keyword evidence="4" id="KW-0067">ATP-binding</keyword>
<evidence type="ECO:0000256" key="5">
    <source>
        <dbReference type="ARBA" id="ARBA00022967"/>
    </source>
</evidence>
<dbReference type="AlphaFoldDB" id="A0A017RUD7"/>
<evidence type="ECO:0000256" key="7">
    <source>
        <dbReference type="ARBA" id="ARBA00023136"/>
    </source>
</evidence>
<organism evidence="10 11">
    <name type="scientific">Fervidicella metallireducens AeB</name>
    <dbReference type="NCBI Taxonomy" id="1403537"/>
    <lineage>
        <taxon>Bacteria</taxon>
        <taxon>Bacillati</taxon>
        <taxon>Bacillota</taxon>
        <taxon>Clostridia</taxon>
        <taxon>Eubacteriales</taxon>
        <taxon>Clostridiaceae</taxon>
        <taxon>Fervidicella</taxon>
    </lineage>
</organism>
<evidence type="ECO:0000256" key="4">
    <source>
        <dbReference type="ARBA" id="ARBA00022840"/>
    </source>
</evidence>
<dbReference type="SUPFAM" id="SSF81665">
    <property type="entry name" value="Calcium ATPase, transmembrane domain M"/>
    <property type="match status" value="1"/>
</dbReference>
<evidence type="ECO:0000256" key="8">
    <source>
        <dbReference type="SAM" id="Phobius"/>
    </source>
</evidence>
<feature type="domain" description="Cation-transporting P-type ATPase N-terminal" evidence="9">
    <location>
        <begin position="8"/>
        <end position="71"/>
    </location>
</feature>
<dbReference type="PROSITE" id="PS00154">
    <property type="entry name" value="ATPASE_E1_E2"/>
    <property type="match status" value="1"/>
</dbReference>
<dbReference type="InterPro" id="IPR018303">
    <property type="entry name" value="ATPase_P-typ_P_site"/>
</dbReference>
<dbReference type="Gene3D" id="2.70.150.10">
    <property type="entry name" value="Calcium-transporting ATPase, cytoplasmic transduction domain A"/>
    <property type="match status" value="1"/>
</dbReference>
<comment type="subcellular location">
    <subcellularLocation>
        <location evidence="1">Membrane</location>
        <topology evidence="1">Multi-pass membrane protein</topology>
    </subcellularLocation>
</comment>
<evidence type="ECO:0000256" key="6">
    <source>
        <dbReference type="ARBA" id="ARBA00022989"/>
    </source>
</evidence>
<feature type="transmembrane region" description="Helical" evidence="8">
    <location>
        <begin position="75"/>
        <end position="91"/>
    </location>
</feature>
<feature type="transmembrane region" description="Helical" evidence="8">
    <location>
        <begin position="233"/>
        <end position="251"/>
    </location>
</feature>
<keyword evidence="3" id="KW-0547">Nucleotide-binding</keyword>
<evidence type="ECO:0000259" key="9">
    <source>
        <dbReference type="SMART" id="SM00831"/>
    </source>
</evidence>
<dbReference type="Pfam" id="PF00122">
    <property type="entry name" value="E1-E2_ATPase"/>
    <property type="match status" value="1"/>
</dbReference>
<dbReference type="GO" id="GO:0016887">
    <property type="term" value="F:ATP hydrolysis activity"/>
    <property type="evidence" value="ECO:0007669"/>
    <property type="project" value="InterPro"/>
</dbReference>
<dbReference type="Proteomes" id="UP000019681">
    <property type="component" value="Unassembled WGS sequence"/>
</dbReference>
<evidence type="ECO:0000256" key="3">
    <source>
        <dbReference type="ARBA" id="ARBA00022741"/>
    </source>
</evidence>
<comment type="caution">
    <text evidence="10">The sequence shown here is derived from an EMBL/GenBank/DDBJ whole genome shotgun (WGS) entry which is preliminary data.</text>
</comment>
<reference evidence="10 11" key="1">
    <citation type="journal article" date="2014" name="Genome Announc.">
        <title>Draft Genome Sequence of Fervidicella metallireducens Strain AeBT, an Iron-Reducing Thermoanaerobe from the Great Artesian Basin.</title>
        <authorList>
            <person name="Patel B.K."/>
        </authorList>
    </citation>
    <scope>NUCLEOTIDE SEQUENCE [LARGE SCALE GENOMIC DNA]</scope>
    <source>
        <strain evidence="10 11">AeB</strain>
    </source>
</reference>
<keyword evidence="7 8" id="KW-0472">Membrane</keyword>
<dbReference type="NCBIfam" id="TIGR01494">
    <property type="entry name" value="ATPase_P-type"/>
    <property type="match status" value="1"/>
</dbReference>
<dbReference type="InterPro" id="IPR001757">
    <property type="entry name" value="P_typ_ATPase"/>
</dbReference>